<dbReference type="PANTHER" id="PTHR38812">
    <property type="entry name" value="MU-LIKE PROPHAGE FLUMU PROTEIN GP42"/>
    <property type="match status" value="1"/>
</dbReference>
<feature type="coiled-coil region" evidence="1">
    <location>
        <begin position="84"/>
        <end position="146"/>
    </location>
</feature>
<feature type="coiled-coil region" evidence="1">
    <location>
        <begin position="1194"/>
        <end position="1221"/>
    </location>
</feature>
<protein>
    <submittedName>
        <fullName evidence="3">Tape measure protein</fullName>
    </submittedName>
</protein>
<dbReference type="EMBL" id="JAWWMZ010000010">
    <property type="protein sequence ID" value="MDX4956229.1"/>
    <property type="molecule type" value="Genomic_DNA"/>
</dbReference>
<sequence>MATSSRDAKLTLSIESLGQENITKLEKELRRLADTGDASAAEFGQLADEISRLGDQNAALQGVKALADQTAALQARQERAGQTAQDLAQRLETLRAATDQARAAQDTARQGLLEGEKTYTEAGNALRALKAEYDNAGKQTAEYRSRLQALVAAQNQANLALVTLRDENRRASEAVTQAAADQRKAEGAYKAAERQVAATAAAVEKQSAALREAGAAADALGVDVSDLAGAEAALQSTFTRATKAAQDRKAAIDDMAEADRLAAIEAKGLAELYARGEAALLAETAALREAAKSAMDYAAAKARATADEEAWQREANAIVSMRVAQEQSTKRTQEQVAALRELSAQNAFAKQAAEAQKMVQAAEYVRFWEQALDDADRKQQELTANTQRVNDAFKQINVRPIEEIQREIASTNAAMATLAASGKVTGSALAVAMQQAETKVQSLERELRQVSGTMTLADKAAGLLKNSIGQITAGNVIADGIGYLVNKVKELGVGFVTTISDAERLRRGLNAVYKDAQLTGQQMEFLRSTAVGAGVSVSELGPAFLKFAASTQAANIPLQVTNALFSATARAAGTLGLSGEQVNGMLEALSQMAGKGVVSMEELRQQLGDRLPGAFSLVAKGLGITEASLIKLVESGQLAARDLFPALTKGLQSMQGEVSGLNVTWENFKNVLVGVAQDAGDAGWLQILTAALKVLGGIIGGVALGLSTLWEGMRLAGVGAVALSHALRGDAAGALEFFNEQVAVSVDRLQKQEDRLAAMLDPAGEAATRMRALSLSQQQVTATAQTATAALEAQTTATATVAKSIEYQAAVTKLLDNATMDLGAKIVGINSLTAERLPLLEKESVAADKLVKATQIQGEALVAMTNLRSSELESLKAQQQATEANLAAQQRAAEAQRTVTEVLELQRAALVRLAQQEASGLAGRKAELEAIDKKLVQARAENEQSQATVAALKQEVAARQLAVKTLADNSAKVEEFRKAALLAEQAVLAYGVQLVKGAGTQAEYARLQQLAAVAMGLYRDAISDAAAKAQALAEKEQANINLKQAGLGVQKQAYEQLAAAARATGDLTLATNYEIEAKRIQIEMTKLAAKAKQLEAQEAIKSAEADREELKYKGLLTEAKEAEIEARILNAKAKALESKESEILIRALEKEISAIRTKGTATTGSIAASSQATTATNAHADALDKLAMKYMQSADYSERQISLLEREAAAAEKAAEAYRKKWNIDKDGFTLDSNGQRMQQSAPTERYVYDTAKSQGLSEAEAVALVDQFMRNGNPTGMSSGTLGASKDWFTTVNEAINQRVLENARTRVRNGTGSEGSATPAATNKTVTINLGGRQRQVNVSSAADVDTLTAIFRELEASGGTAS</sequence>
<dbReference type="PANTHER" id="PTHR38812:SF2">
    <property type="entry name" value="MU-LIKE PROPHAGE FLUMU PROTEIN GP42"/>
    <property type="match status" value="1"/>
</dbReference>
<accession>A0AAJ2R5T1</accession>
<dbReference type="RefSeq" id="WP_319075640.1">
    <property type="nucleotide sequence ID" value="NZ_JAWWMZ010000010.1"/>
</dbReference>
<reference evidence="3" key="1">
    <citation type="submission" date="2023-11" db="EMBL/GenBank/DDBJ databases">
        <title>Identification and selenium tolerance of Delftia acidovorans R3-25.</title>
        <authorList>
            <person name="Zhang S."/>
            <person name="Liu Y."/>
            <person name="Guo Y."/>
        </authorList>
    </citation>
    <scope>NUCLEOTIDE SEQUENCE</scope>
    <source>
        <strain evidence="3">R3-25</strain>
    </source>
</reference>
<feature type="coiled-coil region" evidence="1">
    <location>
        <begin position="872"/>
        <end position="955"/>
    </location>
</feature>
<evidence type="ECO:0000313" key="3">
    <source>
        <dbReference type="EMBL" id="MDX4956229.1"/>
    </source>
</evidence>
<name>A0AAJ2R5T1_DELAC</name>
<dbReference type="InterPro" id="IPR053058">
    <property type="entry name" value="Mulikevirus_tape_measure"/>
</dbReference>
<organism evidence="3 4">
    <name type="scientific">Delftia acidovorans</name>
    <name type="common">Pseudomonas acidovorans</name>
    <name type="synonym">Comamonas acidovorans</name>
    <dbReference type="NCBI Taxonomy" id="80866"/>
    <lineage>
        <taxon>Bacteria</taxon>
        <taxon>Pseudomonadati</taxon>
        <taxon>Pseudomonadota</taxon>
        <taxon>Betaproteobacteria</taxon>
        <taxon>Burkholderiales</taxon>
        <taxon>Comamonadaceae</taxon>
        <taxon>Delftia</taxon>
    </lineage>
</organism>
<gene>
    <name evidence="3" type="ORF">SGN30_22675</name>
</gene>
<proteinExistence type="predicted"/>
<dbReference type="NCBIfam" id="TIGR02675">
    <property type="entry name" value="tape_meas_nterm"/>
    <property type="match status" value="1"/>
</dbReference>
<comment type="caution">
    <text evidence="3">The sequence shown here is derived from an EMBL/GenBank/DDBJ whole genome shotgun (WGS) entry which is preliminary data.</text>
</comment>
<feature type="coiled-coil region" evidence="1">
    <location>
        <begin position="1070"/>
        <end position="1139"/>
    </location>
</feature>
<evidence type="ECO:0000313" key="4">
    <source>
        <dbReference type="Proteomes" id="UP001287445"/>
    </source>
</evidence>
<feature type="domain" description="Tape measure protein N-terminal" evidence="2">
    <location>
        <begin position="495"/>
        <end position="667"/>
    </location>
</feature>
<evidence type="ECO:0000259" key="2">
    <source>
        <dbReference type="Pfam" id="PF20155"/>
    </source>
</evidence>
<dbReference type="Pfam" id="PF20155">
    <property type="entry name" value="TMP_3"/>
    <property type="match status" value="1"/>
</dbReference>
<dbReference type="Proteomes" id="UP001287445">
    <property type="component" value="Unassembled WGS sequence"/>
</dbReference>
<keyword evidence="1" id="KW-0175">Coiled coil</keyword>
<dbReference type="InterPro" id="IPR013491">
    <property type="entry name" value="Tape_meas_N"/>
</dbReference>
<feature type="coiled-coil region" evidence="1">
    <location>
        <begin position="365"/>
        <end position="453"/>
    </location>
</feature>
<evidence type="ECO:0000256" key="1">
    <source>
        <dbReference type="SAM" id="Coils"/>
    </source>
</evidence>